<evidence type="ECO:0000256" key="1">
    <source>
        <dbReference type="SAM" id="MobiDB-lite"/>
    </source>
</evidence>
<dbReference type="OrthoDB" id="8815124at2759"/>
<organism evidence="2 3">
    <name type="scientific">Synaphobranchus kaupii</name>
    <name type="common">Kaup's arrowtooth eel</name>
    <dbReference type="NCBI Taxonomy" id="118154"/>
    <lineage>
        <taxon>Eukaryota</taxon>
        <taxon>Metazoa</taxon>
        <taxon>Chordata</taxon>
        <taxon>Craniata</taxon>
        <taxon>Vertebrata</taxon>
        <taxon>Euteleostomi</taxon>
        <taxon>Actinopterygii</taxon>
        <taxon>Neopterygii</taxon>
        <taxon>Teleostei</taxon>
        <taxon>Anguilliformes</taxon>
        <taxon>Synaphobranchidae</taxon>
        <taxon>Synaphobranchus</taxon>
    </lineage>
</organism>
<accession>A0A9Q1J1V3</accession>
<reference evidence="2" key="1">
    <citation type="journal article" date="2023" name="Science">
        <title>Genome structures resolve the early diversification of teleost fishes.</title>
        <authorList>
            <person name="Parey E."/>
            <person name="Louis A."/>
            <person name="Montfort J."/>
            <person name="Bouchez O."/>
            <person name="Roques C."/>
            <person name="Iampietro C."/>
            <person name="Lluch J."/>
            <person name="Castinel A."/>
            <person name="Donnadieu C."/>
            <person name="Desvignes T."/>
            <person name="Floi Bucao C."/>
            <person name="Jouanno E."/>
            <person name="Wen M."/>
            <person name="Mejri S."/>
            <person name="Dirks R."/>
            <person name="Jansen H."/>
            <person name="Henkel C."/>
            <person name="Chen W.J."/>
            <person name="Zahm M."/>
            <person name="Cabau C."/>
            <person name="Klopp C."/>
            <person name="Thompson A.W."/>
            <person name="Robinson-Rechavi M."/>
            <person name="Braasch I."/>
            <person name="Lecointre G."/>
            <person name="Bobe J."/>
            <person name="Postlethwait J.H."/>
            <person name="Berthelot C."/>
            <person name="Roest Crollius H."/>
            <person name="Guiguen Y."/>
        </authorList>
    </citation>
    <scope>NUCLEOTIDE SEQUENCE</scope>
    <source>
        <strain evidence="2">WJC10195</strain>
    </source>
</reference>
<dbReference type="Proteomes" id="UP001152622">
    <property type="component" value="Chromosome 4"/>
</dbReference>
<sequence length="145" mass="16472">MLEDFSTAVSESARGGKSKENDTGERGKMRDKSKIYKADSKTPRVACEHHENSAALCQASVLTHDDVQGFFHRLYENKDKSKQDAFILNHIAVSTPRRHRPRLEDATRARPLQVKYKVRRRNEDVITVCQKAFLSVLGGISRYPA</sequence>
<keyword evidence="3" id="KW-1185">Reference proteome</keyword>
<feature type="region of interest" description="Disordered" evidence="1">
    <location>
        <begin position="1"/>
        <end position="39"/>
    </location>
</feature>
<gene>
    <name evidence="2" type="ORF">SKAU_G00115640</name>
</gene>
<evidence type="ECO:0000313" key="2">
    <source>
        <dbReference type="EMBL" id="KAJ8362733.1"/>
    </source>
</evidence>
<proteinExistence type="predicted"/>
<feature type="compositionally biased region" description="Basic and acidic residues" evidence="1">
    <location>
        <begin position="17"/>
        <end position="39"/>
    </location>
</feature>
<dbReference type="EMBL" id="JAINUF010000004">
    <property type="protein sequence ID" value="KAJ8362733.1"/>
    <property type="molecule type" value="Genomic_DNA"/>
</dbReference>
<dbReference type="AlphaFoldDB" id="A0A9Q1J1V3"/>
<evidence type="ECO:0000313" key="3">
    <source>
        <dbReference type="Proteomes" id="UP001152622"/>
    </source>
</evidence>
<name>A0A9Q1J1V3_SYNKA</name>
<comment type="caution">
    <text evidence="2">The sequence shown here is derived from an EMBL/GenBank/DDBJ whole genome shotgun (WGS) entry which is preliminary data.</text>
</comment>
<protein>
    <submittedName>
        <fullName evidence="2">Uncharacterized protein</fullName>
    </submittedName>
</protein>